<evidence type="ECO:0000256" key="2">
    <source>
        <dbReference type="ARBA" id="ARBA00005974"/>
    </source>
</evidence>
<feature type="transmembrane region" description="Helical" evidence="9">
    <location>
        <begin position="267"/>
        <end position="286"/>
    </location>
</feature>
<dbReference type="OrthoDB" id="6608471at2759"/>
<accession>E0VUI1</accession>
<evidence type="ECO:0000313" key="10">
    <source>
        <dbReference type="EMBL" id="EEB17037.1"/>
    </source>
</evidence>
<dbReference type="GO" id="GO:0005743">
    <property type="term" value="C:mitochondrial inner membrane"/>
    <property type="evidence" value="ECO:0007669"/>
    <property type="project" value="TreeGrafter"/>
</dbReference>
<proteinExistence type="inferred from homology"/>
<evidence type="ECO:0000313" key="11">
    <source>
        <dbReference type="EnsemblMetazoa" id="PHUM450870-PA"/>
    </source>
</evidence>
<evidence type="ECO:0000256" key="4">
    <source>
        <dbReference type="ARBA" id="ARBA00022692"/>
    </source>
</evidence>
<dbReference type="NCBIfam" id="TIGR00798">
    <property type="entry name" value="mtc"/>
    <property type="match status" value="1"/>
</dbReference>
<dbReference type="Proteomes" id="UP000009046">
    <property type="component" value="Unassembled WGS sequence"/>
</dbReference>
<keyword evidence="5" id="KW-0029">Amino-acid transport</keyword>
<keyword evidence="12" id="KW-1185">Reference proteome</keyword>
<dbReference type="KEGG" id="phu:Phum_PHUM450870"/>
<dbReference type="EMBL" id="AAZO01005495">
    <property type="status" value="NOT_ANNOTATED_CDS"/>
    <property type="molecule type" value="Genomic_DNA"/>
</dbReference>
<evidence type="ECO:0000256" key="6">
    <source>
        <dbReference type="ARBA" id="ARBA00022989"/>
    </source>
</evidence>
<evidence type="ECO:0000313" key="12">
    <source>
        <dbReference type="Proteomes" id="UP000009046"/>
    </source>
</evidence>
<dbReference type="CTD" id="8230308"/>
<dbReference type="OMA" id="LQRYVPF"/>
<name>E0VUI1_PEDHC</name>
<comment type="similarity">
    <text evidence="2 9">Belongs to the sideroflexin family.</text>
</comment>
<evidence type="ECO:0000256" key="9">
    <source>
        <dbReference type="RuleBase" id="RU362000"/>
    </source>
</evidence>
<dbReference type="GO" id="GO:0015075">
    <property type="term" value="F:monoatomic ion transmembrane transporter activity"/>
    <property type="evidence" value="ECO:0007669"/>
    <property type="project" value="InterPro"/>
</dbReference>
<feature type="transmembrane region" description="Helical" evidence="9">
    <location>
        <begin position="99"/>
        <end position="120"/>
    </location>
</feature>
<dbReference type="RefSeq" id="XP_002429775.1">
    <property type="nucleotide sequence ID" value="XM_002429730.1"/>
</dbReference>
<keyword evidence="7 9" id="KW-0496">Mitochondrion</keyword>
<keyword evidence="6 9" id="KW-1133">Transmembrane helix</keyword>
<comment type="subcellular location">
    <subcellularLocation>
        <location evidence="1 9">Mitochondrion membrane</location>
        <topology evidence="1 9">Multi-pass membrane protein</topology>
    </subcellularLocation>
</comment>
<dbReference type="HOGENOM" id="CLU_039425_1_0_1"/>
<dbReference type="PANTHER" id="PTHR11153:SF14">
    <property type="entry name" value="SIDEROFLEXIN-2"/>
    <property type="match status" value="1"/>
</dbReference>
<dbReference type="EMBL" id="DS235786">
    <property type="protein sequence ID" value="EEB17037.1"/>
    <property type="molecule type" value="Genomic_DNA"/>
</dbReference>
<sequence>MASDRIDITQPLWDQSTFFGRVKHFAFITDPRTVFTSDAKLEKAKELYNAYKNQNEPKGTSMDEVIYAKKLYESSFHPDTGEKQNLFGRMSFQVPGGMLITGAMLQFYKTSTAIIFWQWVNQSFNALVNFTNRNAKSPVSTTQLVTAYVSATGAALVAALGCKKYLANKANPLFQRYVPFVAVAAANCVNIPLMRQGELINGIALMDENGNYVTDSKLAAAKGISQVVFSRIFMAFPGMTVIPIIMEKIQSKPLFCKYPNIQGPVQVLAAGLSLIFMVPIACGLFPQKCEISYCTLQKYESSAIEKLKKNIEQPYPTKMYFNKGL</sequence>
<keyword evidence="4 9" id="KW-0812">Transmembrane</keyword>
<dbReference type="PANTHER" id="PTHR11153">
    <property type="entry name" value="SIDEROFLEXIN"/>
    <property type="match status" value="1"/>
</dbReference>
<gene>
    <name evidence="11" type="primary">8230308</name>
    <name evidence="10" type="ORF">Phum_PHUM450870</name>
</gene>
<dbReference type="GeneID" id="8230308"/>
<keyword evidence="3" id="KW-0813">Transport</keyword>
<feature type="transmembrane region" description="Helical" evidence="9">
    <location>
        <begin position="228"/>
        <end position="246"/>
    </location>
</feature>
<feature type="transmembrane region" description="Helical" evidence="9">
    <location>
        <begin position="140"/>
        <end position="162"/>
    </location>
</feature>
<dbReference type="EnsemblMetazoa" id="PHUM450870-RA">
    <property type="protein sequence ID" value="PHUM450870-PA"/>
    <property type="gene ID" value="PHUM450870"/>
</dbReference>
<dbReference type="AlphaFoldDB" id="E0VUI1"/>
<evidence type="ECO:0000256" key="7">
    <source>
        <dbReference type="ARBA" id="ARBA00023128"/>
    </source>
</evidence>
<evidence type="ECO:0000256" key="3">
    <source>
        <dbReference type="ARBA" id="ARBA00022448"/>
    </source>
</evidence>
<dbReference type="InParanoid" id="E0VUI1"/>
<organism>
    <name type="scientific">Pediculus humanus subsp. corporis</name>
    <name type="common">Body louse</name>
    <dbReference type="NCBI Taxonomy" id="121224"/>
    <lineage>
        <taxon>Eukaryota</taxon>
        <taxon>Metazoa</taxon>
        <taxon>Ecdysozoa</taxon>
        <taxon>Arthropoda</taxon>
        <taxon>Hexapoda</taxon>
        <taxon>Insecta</taxon>
        <taxon>Pterygota</taxon>
        <taxon>Neoptera</taxon>
        <taxon>Paraneoptera</taxon>
        <taxon>Psocodea</taxon>
        <taxon>Troctomorpha</taxon>
        <taxon>Phthiraptera</taxon>
        <taxon>Anoplura</taxon>
        <taxon>Pediculidae</taxon>
        <taxon>Pediculus</taxon>
    </lineage>
</organism>
<reference evidence="10" key="2">
    <citation type="submission" date="2007-04" db="EMBL/GenBank/DDBJ databases">
        <title>The genome of the human body louse.</title>
        <authorList>
            <consortium name="The Human Body Louse Genome Consortium"/>
            <person name="Kirkness E."/>
            <person name="Walenz B."/>
            <person name="Hass B."/>
            <person name="Bruggner R."/>
            <person name="Strausberg R."/>
        </authorList>
    </citation>
    <scope>NUCLEOTIDE SEQUENCE</scope>
    <source>
        <strain evidence="10">USDA</strain>
    </source>
</reference>
<evidence type="ECO:0000256" key="8">
    <source>
        <dbReference type="ARBA" id="ARBA00023136"/>
    </source>
</evidence>
<protein>
    <recommendedName>
        <fullName evidence="9">Sidoreflexin</fullName>
    </recommendedName>
</protein>
<dbReference type="FunCoup" id="E0VUI1">
    <property type="interactions" value="434"/>
</dbReference>
<keyword evidence="8 9" id="KW-0472">Membrane</keyword>
<reference evidence="10" key="1">
    <citation type="submission" date="2007-04" db="EMBL/GenBank/DDBJ databases">
        <title>Annotation of Pediculus humanus corporis strain USDA.</title>
        <authorList>
            <person name="Kirkness E."/>
            <person name="Hannick L."/>
            <person name="Hass B."/>
            <person name="Bruggner R."/>
            <person name="Lawson D."/>
            <person name="Bidwell S."/>
            <person name="Joardar V."/>
            <person name="Caler E."/>
            <person name="Walenz B."/>
            <person name="Inman J."/>
            <person name="Schobel S."/>
            <person name="Galinsky K."/>
            <person name="Amedeo P."/>
            <person name="Strausberg R."/>
        </authorList>
    </citation>
    <scope>NUCLEOTIDE SEQUENCE</scope>
    <source>
        <strain evidence="10">USDA</strain>
    </source>
</reference>
<reference evidence="11" key="3">
    <citation type="submission" date="2020-05" db="UniProtKB">
        <authorList>
            <consortium name="EnsemblMetazoa"/>
        </authorList>
    </citation>
    <scope>IDENTIFICATION</scope>
    <source>
        <strain evidence="11">USDA</strain>
    </source>
</reference>
<dbReference type="VEuPathDB" id="VectorBase:PHUM450870"/>
<dbReference type="eggNOG" id="KOG3767">
    <property type="taxonomic scope" value="Eukaryota"/>
</dbReference>
<evidence type="ECO:0000256" key="1">
    <source>
        <dbReference type="ARBA" id="ARBA00004225"/>
    </source>
</evidence>
<dbReference type="Pfam" id="PF03820">
    <property type="entry name" value="SFXNs"/>
    <property type="match status" value="1"/>
</dbReference>
<dbReference type="GO" id="GO:0140300">
    <property type="term" value="P:serine import into mitochondrion"/>
    <property type="evidence" value="ECO:0007669"/>
    <property type="project" value="TreeGrafter"/>
</dbReference>
<dbReference type="InterPro" id="IPR004686">
    <property type="entry name" value="Mtc"/>
</dbReference>
<evidence type="ECO:0000256" key="5">
    <source>
        <dbReference type="ARBA" id="ARBA00022970"/>
    </source>
</evidence>